<reference evidence="1" key="1">
    <citation type="submission" date="2022-08" db="EMBL/GenBank/DDBJ databases">
        <authorList>
            <person name="Kallberg Y."/>
            <person name="Tangrot J."/>
            <person name="Rosling A."/>
        </authorList>
    </citation>
    <scope>NUCLEOTIDE SEQUENCE</scope>
    <source>
        <strain evidence="1">Wild A</strain>
    </source>
</reference>
<sequence length="72" mass="8466">MDVKVAWNSMNVEKIKKSFKCYGISIVKDGTEDDFIFDYDFLNDENDNLCDDVVFENTIYDDFVAGYKNTWN</sequence>
<name>A0A9W4SSN1_9GLOM</name>
<dbReference type="EMBL" id="CAMKVN010002538">
    <property type="protein sequence ID" value="CAI2181537.1"/>
    <property type="molecule type" value="Genomic_DNA"/>
</dbReference>
<organism evidence="1 2">
    <name type="scientific">Funneliformis geosporum</name>
    <dbReference type="NCBI Taxonomy" id="1117311"/>
    <lineage>
        <taxon>Eukaryota</taxon>
        <taxon>Fungi</taxon>
        <taxon>Fungi incertae sedis</taxon>
        <taxon>Mucoromycota</taxon>
        <taxon>Glomeromycotina</taxon>
        <taxon>Glomeromycetes</taxon>
        <taxon>Glomerales</taxon>
        <taxon>Glomeraceae</taxon>
        <taxon>Funneliformis</taxon>
    </lineage>
</organism>
<protein>
    <submittedName>
        <fullName evidence="1">11395_t:CDS:1</fullName>
    </submittedName>
</protein>
<dbReference type="Proteomes" id="UP001153678">
    <property type="component" value="Unassembled WGS sequence"/>
</dbReference>
<accession>A0A9W4SSN1</accession>
<evidence type="ECO:0000313" key="2">
    <source>
        <dbReference type="Proteomes" id="UP001153678"/>
    </source>
</evidence>
<evidence type="ECO:0000313" key="1">
    <source>
        <dbReference type="EMBL" id="CAI2181537.1"/>
    </source>
</evidence>
<proteinExistence type="predicted"/>
<dbReference type="AlphaFoldDB" id="A0A9W4SSN1"/>
<dbReference type="OrthoDB" id="2432609at2759"/>
<comment type="caution">
    <text evidence="1">The sequence shown here is derived from an EMBL/GenBank/DDBJ whole genome shotgun (WGS) entry which is preliminary data.</text>
</comment>
<keyword evidence="2" id="KW-1185">Reference proteome</keyword>
<gene>
    <name evidence="1" type="ORF">FWILDA_LOCUS10135</name>
</gene>